<accession>A0A672HWQ5</accession>
<evidence type="ECO:0000256" key="11">
    <source>
        <dbReference type="ARBA" id="ARBA00023242"/>
    </source>
</evidence>
<evidence type="ECO:0000313" key="16">
    <source>
        <dbReference type="Proteomes" id="UP000472267"/>
    </source>
</evidence>
<dbReference type="GO" id="GO:0010468">
    <property type="term" value="P:regulation of gene expression"/>
    <property type="evidence" value="ECO:0007669"/>
    <property type="project" value="TreeGrafter"/>
</dbReference>
<dbReference type="FunFam" id="3.30.160.60:FF:000829">
    <property type="entry name" value="zinc finger protein 510"/>
    <property type="match status" value="1"/>
</dbReference>
<organism evidence="15 16">
    <name type="scientific">Salarias fasciatus</name>
    <name type="common">Jewelled blenny</name>
    <name type="synonym">Blennius fasciatus</name>
    <dbReference type="NCBI Taxonomy" id="181472"/>
    <lineage>
        <taxon>Eukaryota</taxon>
        <taxon>Metazoa</taxon>
        <taxon>Chordata</taxon>
        <taxon>Craniata</taxon>
        <taxon>Vertebrata</taxon>
        <taxon>Euteleostomi</taxon>
        <taxon>Actinopterygii</taxon>
        <taxon>Neopterygii</taxon>
        <taxon>Teleostei</taxon>
        <taxon>Neoteleostei</taxon>
        <taxon>Acanthomorphata</taxon>
        <taxon>Ovalentaria</taxon>
        <taxon>Blenniimorphae</taxon>
        <taxon>Blenniiformes</taxon>
        <taxon>Blennioidei</taxon>
        <taxon>Blenniidae</taxon>
        <taxon>Salariinae</taxon>
        <taxon>Salarias</taxon>
    </lineage>
</organism>
<dbReference type="InterPro" id="IPR013087">
    <property type="entry name" value="Znf_C2H2_type"/>
</dbReference>
<dbReference type="FunFam" id="3.30.160.60:FF:000902">
    <property type="entry name" value="Zinc finger protein 445"/>
    <property type="match status" value="1"/>
</dbReference>
<keyword evidence="7" id="KW-0862">Zinc</keyword>
<name>A0A672HWQ5_SALFA</name>
<dbReference type="SMART" id="SM00355">
    <property type="entry name" value="ZnF_C2H2"/>
    <property type="match status" value="11"/>
</dbReference>
<comment type="subcellular location">
    <subcellularLocation>
        <location evidence="2">Nucleus</location>
    </subcellularLocation>
</comment>
<dbReference type="PROSITE" id="PS50157">
    <property type="entry name" value="ZINC_FINGER_C2H2_2"/>
    <property type="match status" value="10"/>
</dbReference>
<evidence type="ECO:0000256" key="8">
    <source>
        <dbReference type="ARBA" id="ARBA00023015"/>
    </source>
</evidence>
<dbReference type="GO" id="GO:0008270">
    <property type="term" value="F:zinc ion binding"/>
    <property type="evidence" value="ECO:0007669"/>
    <property type="project" value="UniProtKB-KW"/>
</dbReference>
<dbReference type="PROSITE" id="PS00028">
    <property type="entry name" value="ZINC_FINGER_C2H2_1"/>
    <property type="match status" value="10"/>
</dbReference>
<feature type="compositionally biased region" description="Acidic residues" evidence="13">
    <location>
        <begin position="101"/>
        <end position="114"/>
    </location>
</feature>
<keyword evidence="5" id="KW-0677">Repeat</keyword>
<dbReference type="FunFam" id="3.30.160.60:FF:000151">
    <property type="entry name" value="Zinc finger and SCAN domain-containing 21"/>
    <property type="match status" value="1"/>
</dbReference>
<dbReference type="AlphaFoldDB" id="A0A672HWQ5"/>
<dbReference type="Pfam" id="PF13465">
    <property type="entry name" value="zf-H2C2_2"/>
    <property type="match status" value="1"/>
</dbReference>
<evidence type="ECO:0000256" key="13">
    <source>
        <dbReference type="SAM" id="MobiDB-lite"/>
    </source>
</evidence>
<dbReference type="PANTHER" id="PTHR16515:SF66">
    <property type="entry name" value="C2H2-TYPE DOMAIN-CONTAINING PROTEIN"/>
    <property type="match status" value="1"/>
</dbReference>
<dbReference type="Proteomes" id="UP000472267">
    <property type="component" value="Chromosome 14"/>
</dbReference>
<dbReference type="FunFam" id="3.30.160.60:FF:000446">
    <property type="entry name" value="Zinc finger protein"/>
    <property type="match status" value="1"/>
</dbReference>
<dbReference type="FunFam" id="3.30.160.60:FF:002343">
    <property type="entry name" value="Zinc finger protein 33A"/>
    <property type="match status" value="1"/>
</dbReference>
<evidence type="ECO:0000259" key="14">
    <source>
        <dbReference type="PROSITE" id="PS50157"/>
    </source>
</evidence>
<dbReference type="FunFam" id="3.30.160.60:FF:000624">
    <property type="entry name" value="zinc finger protein 697"/>
    <property type="match status" value="1"/>
</dbReference>
<protein>
    <recommendedName>
        <fullName evidence="14">C2H2-type domain-containing protein</fullName>
    </recommendedName>
</protein>
<evidence type="ECO:0000256" key="1">
    <source>
        <dbReference type="ARBA" id="ARBA00003767"/>
    </source>
</evidence>
<dbReference type="Pfam" id="PF00096">
    <property type="entry name" value="zf-C2H2"/>
    <property type="match status" value="5"/>
</dbReference>
<evidence type="ECO:0000256" key="7">
    <source>
        <dbReference type="ARBA" id="ARBA00022833"/>
    </source>
</evidence>
<sequence length="496" mass="56366">MLAREATRKISLVFTQLSLLLRSENLTLKARVEQLESQLKAVSESFENARLWRENVLSGCPVLFERSGLIFTLKPFGKLKGKTDEGTEEVSEVAAAPPPLPDEDDDDEEEEEEGDLKVHMLLHGASKAFMCDLCGKTFLYNCQLKRHQKVNHDNEHGQPARRRAREHGQRRVIYRRDRTTLDVTPFGCKTCHKGFDTASALKRHELIHTGHMQYSCATCGKSFFYKATYDYHRRIHSGERPFGCGVCGKTFIIRQALKSHQLQHSGEKPHKCDQCGKDFRIYTNYLRHLRVHTGEKPYECEVCGVKFRQLGHVKFHMQVHTGERPYSCSSCGLGFSDSSKRFPNHGNLRRHLRIHTGEKPFKCETCGKSFNQADTLRGHQRIHSGERPFSCETCGKGFIQKSALKMHQKTSHWEDNHLVCVACGSKLACVDSLRKHVQTHAVVPCDCAICGQRLGSVAELRSHQQLHTVTRPHSCSRLIFPESTIVTMSLNSSLLD</sequence>
<feature type="domain" description="C2H2-type" evidence="14">
    <location>
        <begin position="361"/>
        <end position="388"/>
    </location>
</feature>
<keyword evidence="10" id="KW-0804">Transcription</keyword>
<feature type="domain" description="C2H2-type" evidence="14">
    <location>
        <begin position="326"/>
        <end position="360"/>
    </location>
</feature>
<keyword evidence="6 12" id="KW-0863">Zinc-finger</keyword>
<evidence type="ECO:0000256" key="12">
    <source>
        <dbReference type="PROSITE-ProRule" id="PRU00042"/>
    </source>
</evidence>
<keyword evidence="8" id="KW-0805">Transcription regulation</keyword>
<feature type="domain" description="C2H2-type" evidence="14">
    <location>
        <begin position="298"/>
        <end position="325"/>
    </location>
</feature>
<evidence type="ECO:0000256" key="5">
    <source>
        <dbReference type="ARBA" id="ARBA00022737"/>
    </source>
</evidence>
<reference evidence="15" key="1">
    <citation type="submission" date="2019-06" db="EMBL/GenBank/DDBJ databases">
        <authorList>
            <consortium name="Wellcome Sanger Institute Data Sharing"/>
        </authorList>
    </citation>
    <scope>NUCLEOTIDE SEQUENCE [LARGE SCALE GENOMIC DNA]</scope>
</reference>
<dbReference type="FunFam" id="3.30.160.60:FF:000100">
    <property type="entry name" value="Zinc finger 45-like"/>
    <property type="match status" value="1"/>
</dbReference>
<dbReference type="InterPro" id="IPR036236">
    <property type="entry name" value="Znf_C2H2_sf"/>
</dbReference>
<dbReference type="Ensembl" id="ENSSFAT00005034950.1">
    <property type="protein sequence ID" value="ENSSFAP00005033688.1"/>
    <property type="gene ID" value="ENSSFAG00005017107.1"/>
</dbReference>
<keyword evidence="4" id="KW-0479">Metal-binding</keyword>
<feature type="domain" description="C2H2-type" evidence="14">
    <location>
        <begin position="186"/>
        <end position="213"/>
    </location>
</feature>
<reference evidence="15" key="2">
    <citation type="submission" date="2025-08" db="UniProtKB">
        <authorList>
            <consortium name="Ensembl"/>
        </authorList>
    </citation>
    <scope>IDENTIFICATION</scope>
</reference>
<evidence type="ECO:0000256" key="10">
    <source>
        <dbReference type="ARBA" id="ARBA00023163"/>
    </source>
</evidence>
<dbReference type="GO" id="GO:0005634">
    <property type="term" value="C:nucleus"/>
    <property type="evidence" value="ECO:0007669"/>
    <property type="project" value="UniProtKB-SubCell"/>
</dbReference>
<dbReference type="PANTHER" id="PTHR16515">
    <property type="entry name" value="PR DOMAIN ZINC FINGER PROTEIN"/>
    <property type="match status" value="1"/>
</dbReference>
<evidence type="ECO:0000256" key="4">
    <source>
        <dbReference type="ARBA" id="ARBA00022723"/>
    </source>
</evidence>
<feature type="domain" description="C2H2-type" evidence="14">
    <location>
        <begin position="445"/>
        <end position="472"/>
    </location>
</feature>
<feature type="domain" description="C2H2-type" evidence="14">
    <location>
        <begin position="389"/>
        <end position="417"/>
    </location>
</feature>
<dbReference type="SUPFAM" id="SSF57667">
    <property type="entry name" value="beta-beta-alpha zinc fingers"/>
    <property type="match status" value="7"/>
</dbReference>
<dbReference type="FunFam" id="3.30.160.60:FF:002455">
    <property type="entry name" value="FI03704p"/>
    <property type="match status" value="1"/>
</dbReference>
<dbReference type="Gene3D" id="3.30.160.60">
    <property type="entry name" value="Classic Zinc Finger"/>
    <property type="match status" value="10"/>
</dbReference>
<dbReference type="InterPro" id="IPR050331">
    <property type="entry name" value="Zinc_finger"/>
</dbReference>
<feature type="region of interest" description="Disordered" evidence="13">
    <location>
        <begin position="81"/>
        <end position="114"/>
    </location>
</feature>
<proteinExistence type="inferred from homology"/>
<evidence type="ECO:0000256" key="6">
    <source>
        <dbReference type="ARBA" id="ARBA00022771"/>
    </source>
</evidence>
<comment type="similarity">
    <text evidence="3">Belongs to the krueppel C2H2-type zinc-finger protein family.</text>
</comment>
<keyword evidence="11" id="KW-0539">Nucleus</keyword>
<keyword evidence="9" id="KW-0238">DNA-binding</keyword>
<feature type="domain" description="C2H2-type" evidence="14">
    <location>
        <begin position="129"/>
        <end position="157"/>
    </location>
</feature>
<feature type="domain" description="C2H2-type" evidence="14">
    <location>
        <begin position="214"/>
        <end position="241"/>
    </location>
</feature>
<feature type="region of interest" description="Disordered" evidence="13">
    <location>
        <begin position="150"/>
        <end position="169"/>
    </location>
</feature>
<feature type="domain" description="C2H2-type" evidence="14">
    <location>
        <begin position="270"/>
        <end position="297"/>
    </location>
</feature>
<evidence type="ECO:0000256" key="9">
    <source>
        <dbReference type="ARBA" id="ARBA00023125"/>
    </source>
</evidence>
<reference evidence="15" key="3">
    <citation type="submission" date="2025-09" db="UniProtKB">
        <authorList>
            <consortium name="Ensembl"/>
        </authorList>
    </citation>
    <scope>IDENTIFICATION</scope>
</reference>
<comment type="function">
    <text evidence="1">May be involved in transcriptional regulation.</text>
</comment>
<keyword evidence="16" id="KW-1185">Reference proteome</keyword>
<evidence type="ECO:0000313" key="15">
    <source>
        <dbReference type="Ensembl" id="ENSSFAP00005033688.1"/>
    </source>
</evidence>
<evidence type="ECO:0000256" key="3">
    <source>
        <dbReference type="ARBA" id="ARBA00006991"/>
    </source>
</evidence>
<feature type="domain" description="C2H2-type" evidence="14">
    <location>
        <begin position="242"/>
        <end position="269"/>
    </location>
</feature>
<evidence type="ECO:0000256" key="2">
    <source>
        <dbReference type="ARBA" id="ARBA00004123"/>
    </source>
</evidence>
<dbReference type="GO" id="GO:0003677">
    <property type="term" value="F:DNA binding"/>
    <property type="evidence" value="ECO:0007669"/>
    <property type="project" value="UniProtKB-KW"/>
</dbReference>